<dbReference type="InterPro" id="IPR040154">
    <property type="entry name" value="Biotinidase/VNN"/>
</dbReference>
<evidence type="ECO:0000256" key="3">
    <source>
        <dbReference type="SAM" id="SignalP"/>
    </source>
</evidence>
<keyword evidence="6" id="KW-1185">Reference proteome</keyword>
<evidence type="ECO:0000313" key="5">
    <source>
        <dbReference type="EMBL" id="KAK9870138.1"/>
    </source>
</evidence>
<gene>
    <name evidence="5" type="ORF">WA026_006230</name>
</gene>
<dbReference type="Pfam" id="PF19018">
    <property type="entry name" value="Vanin_C"/>
    <property type="match status" value="1"/>
</dbReference>
<keyword evidence="3" id="KW-0732">Signal</keyword>
<feature type="signal peptide" evidence="3">
    <location>
        <begin position="1"/>
        <end position="20"/>
    </location>
</feature>
<dbReference type="EMBL" id="JARQZJ010000002">
    <property type="protein sequence ID" value="KAK9870138.1"/>
    <property type="molecule type" value="Genomic_DNA"/>
</dbReference>
<name>A0AAW1TNZ9_9CUCU</name>
<protein>
    <recommendedName>
        <fullName evidence="4">CN hydrolase domain-containing protein</fullName>
    </recommendedName>
</protein>
<comment type="similarity">
    <text evidence="1">Belongs to the carbon-nitrogen hydrolase superfamily. BTD/VNN family.</text>
</comment>
<dbReference type="Proteomes" id="UP001431783">
    <property type="component" value="Unassembled WGS sequence"/>
</dbReference>
<feature type="chain" id="PRO_5043923602" description="CN hydrolase domain-containing protein" evidence="3">
    <location>
        <begin position="21"/>
        <end position="506"/>
    </location>
</feature>
<dbReference type="InterPro" id="IPR036526">
    <property type="entry name" value="C-N_Hydrolase_sf"/>
</dbReference>
<dbReference type="AlphaFoldDB" id="A0AAW1TNZ9"/>
<dbReference type="PANTHER" id="PTHR10609:SF14">
    <property type="entry name" value="BIOTINIDASE"/>
    <property type="match status" value="1"/>
</dbReference>
<feature type="domain" description="CN hydrolase" evidence="4">
    <location>
        <begin position="24"/>
        <end position="301"/>
    </location>
</feature>
<keyword evidence="2" id="KW-0378">Hydrolase</keyword>
<dbReference type="Gene3D" id="3.60.110.10">
    <property type="entry name" value="Carbon-nitrogen hydrolase"/>
    <property type="match status" value="1"/>
</dbReference>
<dbReference type="GO" id="GO:0016787">
    <property type="term" value="F:hydrolase activity"/>
    <property type="evidence" value="ECO:0007669"/>
    <property type="project" value="UniProtKB-KW"/>
</dbReference>
<dbReference type="SUPFAM" id="SSF56317">
    <property type="entry name" value="Carbon-nitrogen hydrolase"/>
    <property type="match status" value="1"/>
</dbReference>
<evidence type="ECO:0000256" key="1">
    <source>
        <dbReference type="ARBA" id="ARBA00008225"/>
    </source>
</evidence>
<organism evidence="5 6">
    <name type="scientific">Henosepilachna vigintioctopunctata</name>
    <dbReference type="NCBI Taxonomy" id="420089"/>
    <lineage>
        <taxon>Eukaryota</taxon>
        <taxon>Metazoa</taxon>
        <taxon>Ecdysozoa</taxon>
        <taxon>Arthropoda</taxon>
        <taxon>Hexapoda</taxon>
        <taxon>Insecta</taxon>
        <taxon>Pterygota</taxon>
        <taxon>Neoptera</taxon>
        <taxon>Endopterygota</taxon>
        <taxon>Coleoptera</taxon>
        <taxon>Polyphaga</taxon>
        <taxon>Cucujiformia</taxon>
        <taxon>Coccinelloidea</taxon>
        <taxon>Coccinellidae</taxon>
        <taxon>Epilachninae</taxon>
        <taxon>Epilachnini</taxon>
        <taxon>Henosepilachna</taxon>
    </lineage>
</organism>
<dbReference type="InterPro" id="IPR043957">
    <property type="entry name" value="Vanin_C"/>
</dbReference>
<evidence type="ECO:0000256" key="2">
    <source>
        <dbReference type="ARBA" id="ARBA00022801"/>
    </source>
</evidence>
<evidence type="ECO:0000259" key="4">
    <source>
        <dbReference type="PROSITE" id="PS50263"/>
    </source>
</evidence>
<proteinExistence type="inferred from homology"/>
<dbReference type="PANTHER" id="PTHR10609">
    <property type="entry name" value="BIOTINIDASE-RELATED"/>
    <property type="match status" value="1"/>
</dbReference>
<dbReference type="Pfam" id="PF00795">
    <property type="entry name" value="CN_hydrolase"/>
    <property type="match status" value="1"/>
</dbReference>
<dbReference type="PROSITE" id="PS50263">
    <property type="entry name" value="CN_HYDROLASE"/>
    <property type="match status" value="1"/>
</dbReference>
<reference evidence="5 6" key="1">
    <citation type="submission" date="2023-03" db="EMBL/GenBank/DDBJ databases">
        <title>Genome insight into feeding habits of ladybird beetles.</title>
        <authorList>
            <person name="Li H.-S."/>
            <person name="Huang Y.-H."/>
            <person name="Pang H."/>
        </authorList>
    </citation>
    <scope>NUCLEOTIDE SEQUENCE [LARGE SCALE GENOMIC DNA]</scope>
    <source>
        <strain evidence="5">SYSU_2023b</strain>
        <tissue evidence="5">Whole body</tissue>
    </source>
</reference>
<evidence type="ECO:0000313" key="6">
    <source>
        <dbReference type="Proteomes" id="UP001431783"/>
    </source>
</evidence>
<dbReference type="InterPro" id="IPR003010">
    <property type="entry name" value="C-N_Hydrolase"/>
</dbReference>
<accession>A0AAW1TNZ9</accession>
<comment type="caution">
    <text evidence="5">The sequence shown here is derived from an EMBL/GenBank/DDBJ whole genome shotgun (WGS) entry which is preliminary data.</text>
</comment>
<sequence length="506" mass="57446">MSKIFSFFVFSLCVWKSTQGVAPYNVALVEYLMDDEVVSKLSPLDLSNRNARKYSEIVRNIKEKNNNKLDLVLFPESTLNSKTALFVDQDGLTFVPSPEESVIPCNTSSVAFASFFKLLSCTAQKYETYLVVNLKEKYYCKGDVCESNQLKRFNTDVVFDRTGKVVARYRKYNLFGEFGTSTTKEPELITFETDFGITFGIFTCFDILFQSPPIDLIKKGVRHFLFPTYWFPELPFLSTIQSQQMWSQGTNVTLLTASAAHPKSGSGGLGIFHGLQGNVATVVSPYTDNRFLLREVPDINSFNSVCSTNVNDDKAKEMDQYELSLEDLSDYSHIKLDIETSKTIKETLCQQQNNISLCCEFTIEADVNETKLNDNKNKYNYYLAVRSGYRTHAHGIYRTSMEICSLLACTGDSISTCGERFPNYDQVSWPLTFNRIEISAQFPNTEKRIQFPNSLLADFSPIQPSCTIWKSEENDTAHTIRRTFASKAPVTKLLTYAIYGRNFALD</sequence>